<dbReference type="SUPFAM" id="SSF46911">
    <property type="entry name" value="Ribosomal protein S18"/>
    <property type="match status" value="1"/>
</dbReference>
<dbReference type="Proteomes" id="UP000193642">
    <property type="component" value="Unassembled WGS sequence"/>
</dbReference>
<evidence type="ECO:0000256" key="2">
    <source>
        <dbReference type="ARBA" id="ARBA00022980"/>
    </source>
</evidence>
<evidence type="ECO:0000313" key="6">
    <source>
        <dbReference type="EMBL" id="ORY53093.1"/>
    </source>
</evidence>
<dbReference type="Pfam" id="PF01084">
    <property type="entry name" value="Ribosomal_S18"/>
    <property type="match status" value="1"/>
</dbReference>
<evidence type="ECO:0000313" key="7">
    <source>
        <dbReference type="Proteomes" id="UP000193642"/>
    </source>
</evidence>
<accession>A0A1Y2D1B9</accession>
<dbReference type="GO" id="GO:0005763">
    <property type="term" value="C:mitochondrial small ribosomal subunit"/>
    <property type="evidence" value="ECO:0007669"/>
    <property type="project" value="TreeGrafter"/>
</dbReference>
<dbReference type="PANTHER" id="PTHR13479:SF40">
    <property type="entry name" value="SMALL RIBOSOMAL SUBUNIT PROTEIN BS18M"/>
    <property type="match status" value="1"/>
</dbReference>
<comment type="caution">
    <text evidence="6">The sequence shown here is derived from an EMBL/GenBank/DDBJ whole genome shotgun (WGS) entry which is preliminary data.</text>
</comment>
<evidence type="ECO:0000256" key="4">
    <source>
        <dbReference type="ARBA" id="ARBA00035264"/>
    </source>
</evidence>
<dbReference type="EMBL" id="MCGO01000002">
    <property type="protein sequence ID" value="ORY53093.1"/>
    <property type="molecule type" value="Genomic_DNA"/>
</dbReference>
<dbReference type="OrthoDB" id="21463at2759"/>
<dbReference type="GO" id="GO:0032543">
    <property type="term" value="P:mitochondrial translation"/>
    <property type="evidence" value="ECO:0007669"/>
    <property type="project" value="TreeGrafter"/>
</dbReference>
<dbReference type="GO" id="GO:0003735">
    <property type="term" value="F:structural constituent of ribosome"/>
    <property type="evidence" value="ECO:0007669"/>
    <property type="project" value="InterPro"/>
</dbReference>
<dbReference type="InterPro" id="IPR036870">
    <property type="entry name" value="Ribosomal_bS18_sf"/>
</dbReference>
<keyword evidence="7" id="KW-1185">Reference proteome</keyword>
<dbReference type="STRING" id="329046.A0A1Y2D1B9"/>
<evidence type="ECO:0000256" key="1">
    <source>
        <dbReference type="ARBA" id="ARBA00005589"/>
    </source>
</evidence>
<protein>
    <recommendedName>
        <fullName evidence="4">Small ribosomal subunit protein bS18m</fullName>
    </recommendedName>
</protein>
<keyword evidence="3 5" id="KW-0687">Ribonucleoprotein</keyword>
<gene>
    <name evidence="6" type="ORF">BCR33DRAFT_711462</name>
</gene>
<dbReference type="Gene3D" id="4.10.640.10">
    <property type="entry name" value="Ribosomal protein S18"/>
    <property type="match status" value="1"/>
</dbReference>
<dbReference type="GO" id="GO:0070181">
    <property type="term" value="F:small ribosomal subunit rRNA binding"/>
    <property type="evidence" value="ECO:0007669"/>
    <property type="project" value="TreeGrafter"/>
</dbReference>
<evidence type="ECO:0000256" key="3">
    <source>
        <dbReference type="ARBA" id="ARBA00023274"/>
    </source>
</evidence>
<keyword evidence="2 5" id="KW-0689">Ribosomal protein</keyword>
<dbReference type="NCBIfam" id="TIGR00165">
    <property type="entry name" value="S18"/>
    <property type="match status" value="1"/>
</dbReference>
<evidence type="ECO:0000256" key="5">
    <source>
        <dbReference type="RuleBase" id="RU003910"/>
    </source>
</evidence>
<dbReference type="InterPro" id="IPR001648">
    <property type="entry name" value="Ribosomal_bS18"/>
</dbReference>
<dbReference type="PRINTS" id="PR00974">
    <property type="entry name" value="RIBOSOMALS18"/>
</dbReference>
<dbReference type="PANTHER" id="PTHR13479">
    <property type="entry name" value="30S RIBOSOMAL PROTEIN S18"/>
    <property type="match status" value="1"/>
</dbReference>
<dbReference type="AlphaFoldDB" id="A0A1Y2D1B9"/>
<proteinExistence type="inferred from homology"/>
<comment type="similarity">
    <text evidence="1 5">Belongs to the bacterial ribosomal protein bS18 family.</text>
</comment>
<reference evidence="6 7" key="1">
    <citation type="submission" date="2016-07" db="EMBL/GenBank/DDBJ databases">
        <title>Pervasive Adenine N6-methylation of Active Genes in Fungi.</title>
        <authorList>
            <consortium name="DOE Joint Genome Institute"/>
            <person name="Mondo S.J."/>
            <person name="Dannebaum R.O."/>
            <person name="Kuo R.C."/>
            <person name="Labutti K."/>
            <person name="Haridas S."/>
            <person name="Kuo A."/>
            <person name="Salamov A."/>
            <person name="Ahrendt S.R."/>
            <person name="Lipzen A."/>
            <person name="Sullivan W."/>
            <person name="Andreopoulos W.B."/>
            <person name="Clum A."/>
            <person name="Lindquist E."/>
            <person name="Daum C."/>
            <person name="Ramamoorthy G.K."/>
            <person name="Gryganskyi A."/>
            <person name="Culley D."/>
            <person name="Magnuson J.K."/>
            <person name="James T.Y."/>
            <person name="O'Malley M.A."/>
            <person name="Stajich J.E."/>
            <person name="Spatafora J.W."/>
            <person name="Visel A."/>
            <person name="Grigoriev I.V."/>
        </authorList>
    </citation>
    <scope>NUCLEOTIDE SEQUENCE [LARGE SCALE GENOMIC DNA]</scope>
    <source>
        <strain evidence="6 7">JEL800</strain>
    </source>
</reference>
<name>A0A1Y2D1B9_9FUNG</name>
<sequence>MPPKRLFKPYQTYDPTELNQQNAAFYQKAKAKEPKVDIFENVRLLSHFVTEMGHIKPRTETGLGIVNQKRLSKAIKRAQAMGLMPYTYKLTWPN</sequence>
<organism evidence="6 7">
    <name type="scientific">Rhizoclosmatium globosum</name>
    <dbReference type="NCBI Taxonomy" id="329046"/>
    <lineage>
        <taxon>Eukaryota</taxon>
        <taxon>Fungi</taxon>
        <taxon>Fungi incertae sedis</taxon>
        <taxon>Chytridiomycota</taxon>
        <taxon>Chytridiomycota incertae sedis</taxon>
        <taxon>Chytridiomycetes</taxon>
        <taxon>Chytridiales</taxon>
        <taxon>Chytriomycetaceae</taxon>
        <taxon>Rhizoclosmatium</taxon>
    </lineage>
</organism>